<dbReference type="GO" id="GO:0018104">
    <property type="term" value="P:peptidoglycan-protein cross-linking"/>
    <property type="evidence" value="ECO:0007669"/>
    <property type="project" value="TreeGrafter"/>
</dbReference>
<evidence type="ECO:0000256" key="2">
    <source>
        <dbReference type="ARBA" id="ARBA00005992"/>
    </source>
</evidence>
<feature type="domain" description="L,D-TPase catalytic" evidence="10">
    <location>
        <begin position="33"/>
        <end position="142"/>
    </location>
</feature>
<reference evidence="12" key="1">
    <citation type="submission" date="2016-10" db="EMBL/GenBank/DDBJ databases">
        <authorList>
            <person name="Varghese N."/>
            <person name="Submissions S."/>
        </authorList>
    </citation>
    <scope>NUCLEOTIDE SEQUENCE [LARGE SCALE GENOMIC DNA]</scope>
    <source>
        <strain evidence="12">DSM 1565</strain>
    </source>
</reference>
<dbReference type="GO" id="GO:0016740">
    <property type="term" value="F:transferase activity"/>
    <property type="evidence" value="ECO:0007669"/>
    <property type="project" value="UniProtKB-KW"/>
</dbReference>
<feature type="coiled-coil region" evidence="8">
    <location>
        <begin position="235"/>
        <end position="290"/>
    </location>
</feature>
<evidence type="ECO:0000256" key="3">
    <source>
        <dbReference type="ARBA" id="ARBA00022679"/>
    </source>
</evidence>
<dbReference type="Gene3D" id="2.40.440.10">
    <property type="entry name" value="L,D-transpeptidase catalytic domain-like"/>
    <property type="match status" value="1"/>
</dbReference>
<comment type="pathway">
    <text evidence="1 7">Cell wall biogenesis; peptidoglycan biosynthesis.</text>
</comment>
<dbReference type="PANTHER" id="PTHR30582:SF2">
    <property type="entry name" value="L,D-TRANSPEPTIDASE YCIB-RELATED"/>
    <property type="match status" value="1"/>
</dbReference>
<dbReference type="NCBIfam" id="NF004785">
    <property type="entry name" value="PRK06132.1-2"/>
    <property type="match status" value="1"/>
</dbReference>
<evidence type="ECO:0000256" key="7">
    <source>
        <dbReference type="PROSITE-ProRule" id="PRU01373"/>
    </source>
</evidence>
<dbReference type="Proteomes" id="UP000199423">
    <property type="component" value="Unassembled WGS sequence"/>
</dbReference>
<dbReference type="OrthoDB" id="463216at2"/>
<dbReference type="PROSITE" id="PS52029">
    <property type="entry name" value="LD_TPASE"/>
    <property type="match status" value="1"/>
</dbReference>
<evidence type="ECO:0000259" key="10">
    <source>
        <dbReference type="PROSITE" id="PS52029"/>
    </source>
</evidence>
<dbReference type="GO" id="GO:0071972">
    <property type="term" value="F:peptidoglycan L,D-transpeptidase activity"/>
    <property type="evidence" value="ECO:0007669"/>
    <property type="project" value="TreeGrafter"/>
</dbReference>
<dbReference type="PANTHER" id="PTHR30582">
    <property type="entry name" value="L,D-TRANSPEPTIDASE"/>
    <property type="match status" value="1"/>
</dbReference>
<evidence type="ECO:0000256" key="8">
    <source>
        <dbReference type="SAM" id="Coils"/>
    </source>
</evidence>
<dbReference type="UniPathway" id="UPA00219"/>
<accession>A0A1I7NJG4</accession>
<evidence type="ECO:0000313" key="11">
    <source>
        <dbReference type="EMBL" id="SFV34749.1"/>
    </source>
</evidence>
<organism evidence="11 12">
    <name type="scientific">Hyphomicrobium facile</name>
    <dbReference type="NCBI Taxonomy" id="51670"/>
    <lineage>
        <taxon>Bacteria</taxon>
        <taxon>Pseudomonadati</taxon>
        <taxon>Pseudomonadota</taxon>
        <taxon>Alphaproteobacteria</taxon>
        <taxon>Hyphomicrobiales</taxon>
        <taxon>Hyphomicrobiaceae</taxon>
        <taxon>Hyphomicrobium</taxon>
    </lineage>
</organism>
<dbReference type="InterPro" id="IPR050979">
    <property type="entry name" value="LD-transpeptidase"/>
</dbReference>
<evidence type="ECO:0000256" key="4">
    <source>
        <dbReference type="ARBA" id="ARBA00022960"/>
    </source>
</evidence>
<feature type="active site" description="Nucleophile" evidence="7">
    <location>
        <position position="118"/>
    </location>
</feature>
<evidence type="ECO:0000256" key="6">
    <source>
        <dbReference type="ARBA" id="ARBA00023316"/>
    </source>
</evidence>
<dbReference type="CDD" id="cd16913">
    <property type="entry name" value="YkuD_like"/>
    <property type="match status" value="1"/>
</dbReference>
<feature type="active site" description="Proton donor/acceptor" evidence="7">
    <location>
        <position position="105"/>
    </location>
</feature>
<gene>
    <name evidence="11" type="ORF">SAMN04488557_2414</name>
</gene>
<keyword evidence="11" id="KW-0449">Lipoprotein</keyword>
<keyword evidence="12" id="KW-1185">Reference proteome</keyword>
<sequence length="542" mass="58438">MFVGPSAVDAKSKAGILKSARDAAIITPPTSPLLVVVSIRRQKVRVYDANGEIASSRISSGRPGFETPTGVFSILEKNVYHTSNIYSGASMPYQERITWSGIAFHAGDIPGFPASHGCIRLPFAFAKKLYGLTKLGTRVVVTSEEVEPIAFDSPKLFQPLPADEASAMKSDRSKPAQLAVNDQPDDSSTSDALQELPLFIGVSPALIRAVADMPRDPQRRPTTRAEADQIMQEKLDRARASLKTAEAALATAQERATATAKEFEGPSQRYEMARRAVEPLRENLKAAEARQQDAMKAFAAYMSGATTTTTLQLASADANVSLDRESALEEALLDLTIEADRARAQAAQGEMSFAEVQAGYSAAQTARDTAADVLRDAQSDLTSAQAALSDANKEMRLRSKPVSVLVSLRAKRLYIRQGIDPLLEAPITVAPLPHRVGTHVFTAMRYSTDPNTFDWRLVSAQTPVAGQPFEDGKKKRSRTALALGRALNVQMATEALSAFTIPDDILATITELARPGSSLIVSDGELPLHENGNGTEFVVMTR</sequence>
<evidence type="ECO:0000256" key="5">
    <source>
        <dbReference type="ARBA" id="ARBA00022984"/>
    </source>
</evidence>
<dbReference type="GO" id="GO:0005576">
    <property type="term" value="C:extracellular region"/>
    <property type="evidence" value="ECO:0007669"/>
    <property type="project" value="TreeGrafter"/>
</dbReference>
<dbReference type="SUPFAM" id="SSF141523">
    <property type="entry name" value="L,D-transpeptidase catalytic domain-like"/>
    <property type="match status" value="1"/>
</dbReference>
<dbReference type="GO" id="GO:0071555">
    <property type="term" value="P:cell wall organization"/>
    <property type="evidence" value="ECO:0007669"/>
    <property type="project" value="UniProtKB-UniRule"/>
</dbReference>
<keyword evidence="6 7" id="KW-0961">Cell wall biogenesis/degradation</keyword>
<protein>
    <submittedName>
        <fullName evidence="11">Lipoprotein-anchoring transpeptidase ErfK/SrfK</fullName>
    </submittedName>
</protein>
<evidence type="ECO:0000256" key="9">
    <source>
        <dbReference type="SAM" id="MobiDB-lite"/>
    </source>
</evidence>
<keyword evidence="3" id="KW-0808">Transferase</keyword>
<keyword evidence="4 7" id="KW-0133">Cell shape</keyword>
<keyword evidence="5 7" id="KW-0573">Peptidoglycan synthesis</keyword>
<dbReference type="EMBL" id="FPCH01000002">
    <property type="protein sequence ID" value="SFV34749.1"/>
    <property type="molecule type" value="Genomic_DNA"/>
</dbReference>
<dbReference type="STRING" id="51670.SAMN04488557_2414"/>
<evidence type="ECO:0000256" key="1">
    <source>
        <dbReference type="ARBA" id="ARBA00004752"/>
    </source>
</evidence>
<dbReference type="InterPro" id="IPR038063">
    <property type="entry name" value="Transpep_catalytic_dom"/>
</dbReference>
<feature type="region of interest" description="Disordered" evidence="9">
    <location>
        <begin position="164"/>
        <end position="190"/>
    </location>
</feature>
<dbReference type="RefSeq" id="WP_092868203.1">
    <property type="nucleotide sequence ID" value="NZ_FPCH01000002.1"/>
</dbReference>
<name>A0A1I7NJG4_9HYPH</name>
<dbReference type="AlphaFoldDB" id="A0A1I7NJG4"/>
<dbReference type="InterPro" id="IPR005490">
    <property type="entry name" value="LD_TPept_cat_dom"/>
</dbReference>
<dbReference type="Pfam" id="PF03734">
    <property type="entry name" value="YkuD"/>
    <property type="match status" value="1"/>
</dbReference>
<evidence type="ECO:0000313" key="12">
    <source>
        <dbReference type="Proteomes" id="UP000199423"/>
    </source>
</evidence>
<proteinExistence type="inferred from homology"/>
<keyword evidence="8" id="KW-0175">Coiled coil</keyword>
<dbReference type="GO" id="GO:0008360">
    <property type="term" value="P:regulation of cell shape"/>
    <property type="evidence" value="ECO:0007669"/>
    <property type="project" value="UniProtKB-UniRule"/>
</dbReference>
<comment type="similarity">
    <text evidence="2">Belongs to the YkuD family.</text>
</comment>